<evidence type="ECO:0000256" key="1">
    <source>
        <dbReference type="PROSITE-ProRule" id="PRU00235"/>
    </source>
</evidence>
<dbReference type="InterPro" id="IPR009091">
    <property type="entry name" value="RCC1/BLIP-II"/>
</dbReference>
<name>A0AAD7N088_9AGAR</name>
<evidence type="ECO:0000313" key="3">
    <source>
        <dbReference type="Proteomes" id="UP001215280"/>
    </source>
</evidence>
<feature type="repeat" description="RCC1" evidence="1">
    <location>
        <begin position="334"/>
        <end position="392"/>
    </location>
</feature>
<comment type="caution">
    <text evidence="2">The sequence shown here is derived from an EMBL/GenBank/DDBJ whole genome shotgun (WGS) entry which is preliminary data.</text>
</comment>
<dbReference type="PANTHER" id="PTHR47563:SF1">
    <property type="entry name" value="PROTEIN FMP25, MITOCHONDRIAL"/>
    <property type="match status" value="1"/>
</dbReference>
<organism evidence="2 3">
    <name type="scientific">Mycena maculata</name>
    <dbReference type="NCBI Taxonomy" id="230809"/>
    <lineage>
        <taxon>Eukaryota</taxon>
        <taxon>Fungi</taxon>
        <taxon>Dikarya</taxon>
        <taxon>Basidiomycota</taxon>
        <taxon>Agaricomycotina</taxon>
        <taxon>Agaricomycetes</taxon>
        <taxon>Agaricomycetidae</taxon>
        <taxon>Agaricales</taxon>
        <taxon>Marasmiineae</taxon>
        <taxon>Mycenaceae</taxon>
        <taxon>Mycena</taxon>
    </lineage>
</organism>
<dbReference type="PANTHER" id="PTHR47563">
    <property type="entry name" value="PROTEIN FMP25, MITOCHONDRIAL"/>
    <property type="match status" value="1"/>
</dbReference>
<gene>
    <name evidence="2" type="ORF">DFH07DRAFT_841006</name>
</gene>
<proteinExistence type="predicted"/>
<dbReference type="PROSITE" id="PS50012">
    <property type="entry name" value="RCC1_3"/>
    <property type="match status" value="1"/>
</dbReference>
<evidence type="ECO:0000313" key="2">
    <source>
        <dbReference type="EMBL" id="KAJ7738495.1"/>
    </source>
</evidence>
<dbReference type="GO" id="GO:0034551">
    <property type="term" value="P:mitochondrial respiratory chain complex III assembly"/>
    <property type="evidence" value="ECO:0007669"/>
    <property type="project" value="TreeGrafter"/>
</dbReference>
<accession>A0AAD7N088</accession>
<reference evidence="2" key="1">
    <citation type="submission" date="2023-03" db="EMBL/GenBank/DDBJ databases">
        <title>Massive genome expansion in bonnet fungi (Mycena s.s.) driven by repeated elements and novel gene families across ecological guilds.</title>
        <authorList>
            <consortium name="Lawrence Berkeley National Laboratory"/>
            <person name="Harder C.B."/>
            <person name="Miyauchi S."/>
            <person name="Viragh M."/>
            <person name="Kuo A."/>
            <person name="Thoen E."/>
            <person name="Andreopoulos B."/>
            <person name="Lu D."/>
            <person name="Skrede I."/>
            <person name="Drula E."/>
            <person name="Henrissat B."/>
            <person name="Morin E."/>
            <person name="Kohler A."/>
            <person name="Barry K."/>
            <person name="LaButti K."/>
            <person name="Morin E."/>
            <person name="Salamov A."/>
            <person name="Lipzen A."/>
            <person name="Mereny Z."/>
            <person name="Hegedus B."/>
            <person name="Baldrian P."/>
            <person name="Stursova M."/>
            <person name="Weitz H."/>
            <person name="Taylor A."/>
            <person name="Grigoriev I.V."/>
            <person name="Nagy L.G."/>
            <person name="Martin F."/>
            <person name="Kauserud H."/>
        </authorList>
    </citation>
    <scope>NUCLEOTIDE SEQUENCE</scope>
    <source>
        <strain evidence="2">CBHHK188m</strain>
    </source>
</reference>
<dbReference type="EMBL" id="JARJLG010000137">
    <property type="protein sequence ID" value="KAJ7738495.1"/>
    <property type="molecule type" value="Genomic_DNA"/>
</dbReference>
<dbReference type="InterPro" id="IPR000408">
    <property type="entry name" value="Reg_chr_condens"/>
</dbReference>
<dbReference type="Proteomes" id="UP001215280">
    <property type="component" value="Unassembled WGS sequence"/>
</dbReference>
<dbReference type="PROSITE" id="PS51257">
    <property type="entry name" value="PROKAR_LIPOPROTEIN"/>
    <property type="match status" value="1"/>
</dbReference>
<dbReference type="AlphaFoldDB" id="A0AAD7N088"/>
<dbReference type="SUPFAM" id="SSF50985">
    <property type="entry name" value="RCC1/BLIP-II"/>
    <property type="match status" value="1"/>
</dbReference>
<keyword evidence="3" id="KW-1185">Reference proteome</keyword>
<dbReference type="Gene3D" id="2.130.10.30">
    <property type="entry name" value="Regulator of chromosome condensation 1/beta-lactamase-inhibitor protein II"/>
    <property type="match status" value="1"/>
</dbReference>
<protein>
    <submittedName>
        <fullName evidence="2">RCC1/BLIP-II</fullName>
    </submittedName>
</protein>
<dbReference type="Pfam" id="PF00415">
    <property type="entry name" value="RCC1"/>
    <property type="match status" value="2"/>
</dbReference>
<dbReference type="InterPro" id="IPR053245">
    <property type="entry name" value="MitoProcess-Associated"/>
</dbReference>
<dbReference type="GO" id="GO:0005743">
    <property type="term" value="C:mitochondrial inner membrane"/>
    <property type="evidence" value="ECO:0007669"/>
    <property type="project" value="TreeGrafter"/>
</dbReference>
<sequence>MNKGSGNYVRRLHWAPGSPYKRLFPLGSGILACSALLASVLWYSHNVVHNDGPSAFAPEKKQAQSFFRGPSDQNKSSTLSTLVWGSNRANLLSPLLPPSVPIKKPFTAEWLNDVALRDLALHENHAACVDLRGDVYQWGEGYAPRTLEDERPTLTLSGKGIIKLQLSEHRVFALSKSGRVYVLDAKASNQIFKGARAPWWEFWTSPPLVDFAELAPQVALRWREKFISISAGRDHLLALTSTGRTFCMPANEKANACGQLGTNAPDLPSPANIPKSIADPSYAAATSFSPQPPVVDDHGIRFCTTMYEIPVLKGINIAQVAAGARSSFARTPSGKVLAWGANEHGQLGLPNPLDMITIPTEVVLWPTKAQQSTTRCLDVSAGGDLTGFTIERAPADETTTTEVLMCGDGQWGGLGNNLYSSAQVSPVRVKTLSGLVEYNDTTQRFQPIKPQSISISPTGHVLATLESSSGDRDVLAWGRNQDHELGNGKKTNVPSPMPVNAGNGRVLLQRKKAKEVRDLQGRVYGRRIGVEQISVAGCRSSVIYWRARPLS</sequence>